<dbReference type="InterPro" id="IPR021295">
    <property type="entry name" value="DUF2867"/>
</dbReference>
<protein>
    <submittedName>
        <fullName evidence="2">DUF2867 domain-containing protein</fullName>
    </submittedName>
</protein>
<feature type="domain" description="NAD(P)-binding" evidence="1">
    <location>
        <begin position="7"/>
        <end position="147"/>
    </location>
</feature>
<keyword evidence="3" id="KW-1185">Reference proteome</keyword>
<accession>A0ABW5UFW6</accession>
<evidence type="ECO:0000313" key="3">
    <source>
        <dbReference type="Proteomes" id="UP001597418"/>
    </source>
</evidence>
<dbReference type="Pfam" id="PF11066">
    <property type="entry name" value="DUF2867"/>
    <property type="match status" value="1"/>
</dbReference>
<dbReference type="Pfam" id="PF13460">
    <property type="entry name" value="NAD_binding_10"/>
    <property type="match status" value="1"/>
</dbReference>
<dbReference type="RefSeq" id="WP_066750524.1">
    <property type="nucleotide sequence ID" value="NZ_JBHUMB010000014.1"/>
</dbReference>
<reference evidence="3" key="1">
    <citation type="journal article" date="2019" name="Int. J. Syst. Evol. Microbiol.">
        <title>The Global Catalogue of Microorganisms (GCM) 10K type strain sequencing project: providing services to taxonomists for standard genome sequencing and annotation.</title>
        <authorList>
            <consortium name="The Broad Institute Genomics Platform"/>
            <consortium name="The Broad Institute Genome Sequencing Center for Infectious Disease"/>
            <person name="Wu L."/>
            <person name="Ma J."/>
        </authorList>
    </citation>
    <scope>NUCLEOTIDE SEQUENCE [LARGE SCALE GENOMIC DNA]</scope>
    <source>
        <strain evidence="3">KCTC 42247</strain>
    </source>
</reference>
<dbReference type="InterPro" id="IPR016040">
    <property type="entry name" value="NAD(P)-bd_dom"/>
</dbReference>
<dbReference type="PANTHER" id="PTHR48079">
    <property type="entry name" value="PROTEIN YEEZ"/>
    <property type="match status" value="1"/>
</dbReference>
<comment type="caution">
    <text evidence="2">The sequence shown here is derived from an EMBL/GenBank/DDBJ whole genome shotgun (WGS) entry which is preliminary data.</text>
</comment>
<dbReference type="SUPFAM" id="SSF51735">
    <property type="entry name" value="NAD(P)-binding Rossmann-fold domains"/>
    <property type="match status" value="1"/>
</dbReference>
<dbReference type="EMBL" id="JBHUMB010000014">
    <property type="protein sequence ID" value="MFD2744011.1"/>
    <property type="molecule type" value="Genomic_DNA"/>
</dbReference>
<evidence type="ECO:0000259" key="1">
    <source>
        <dbReference type="Pfam" id="PF13460"/>
    </source>
</evidence>
<organism evidence="2 3">
    <name type="scientific">Sphingobacterium populi</name>
    <dbReference type="NCBI Taxonomy" id="1812824"/>
    <lineage>
        <taxon>Bacteria</taxon>
        <taxon>Pseudomonadati</taxon>
        <taxon>Bacteroidota</taxon>
        <taxon>Sphingobacteriia</taxon>
        <taxon>Sphingobacteriales</taxon>
        <taxon>Sphingobacteriaceae</taxon>
        <taxon>Sphingobacterium</taxon>
    </lineage>
</organism>
<dbReference type="Proteomes" id="UP001597418">
    <property type="component" value="Unassembled WGS sequence"/>
</dbReference>
<dbReference type="InterPro" id="IPR051783">
    <property type="entry name" value="NAD(P)-dependent_oxidoreduct"/>
</dbReference>
<dbReference type="PANTHER" id="PTHR48079:SF6">
    <property type="entry name" value="NAD(P)-BINDING DOMAIN-CONTAINING PROTEIN-RELATED"/>
    <property type="match status" value="1"/>
</dbReference>
<dbReference type="InterPro" id="IPR036291">
    <property type="entry name" value="NAD(P)-bd_dom_sf"/>
</dbReference>
<sequence length="452" mass="51251">MKILLTGATGYIGKRMLPVLLQAGYEVICLVRDASRISFPSNTNTKLSIVEADLTDATTLDQIPKDIDVAYYLVHSMGSAGTDFSKTERISAENFVEAIQKTETRQIIYLGGIVNSQTLSTHLASRKLVEDVLRNGAIPVTALRAGIIIGSGSASFEIIRDLVEKLPIMVAPKWLKSRCQPIAIRNVIDFLIGVLLKEELYGKHIDIYGPDLLTYQQMLQNFADVRNLKRQIFIVPVLTPRLSSYWLYLITSTSFGLARHLVDSMRIDVIPVKNDWANRLGISLIPYREAIRLAFGKIEQNLVSSTWKDAGSRRALQKWSTYMEVPTFGVLTDRQVRKVQDPNETAHRIFAIGGRTGWYYADWLWRFRGFLDRLFGGVGLRRGRRNASDTSAGEVLDFWRVLHASKQEKRLLLYAEMRIPGEAWLEFRINDKGELVQTATFRPHGIAGRLYW</sequence>
<name>A0ABW5UFW6_9SPHI</name>
<gene>
    <name evidence="2" type="ORF">ACFSQ6_11475</name>
</gene>
<proteinExistence type="predicted"/>
<evidence type="ECO:0000313" key="2">
    <source>
        <dbReference type="EMBL" id="MFD2744011.1"/>
    </source>
</evidence>
<dbReference type="Gene3D" id="3.40.50.720">
    <property type="entry name" value="NAD(P)-binding Rossmann-like Domain"/>
    <property type="match status" value="1"/>
</dbReference>